<comment type="caution">
    <text evidence="2">The sequence shown here is derived from an EMBL/GenBank/DDBJ whole genome shotgun (WGS) entry which is preliminary data.</text>
</comment>
<dbReference type="SUPFAM" id="SSF54695">
    <property type="entry name" value="POZ domain"/>
    <property type="match status" value="1"/>
</dbReference>
<proteinExistence type="predicted"/>
<feature type="domain" description="BTB" evidence="1">
    <location>
        <begin position="321"/>
        <end position="388"/>
    </location>
</feature>
<dbReference type="PANTHER" id="PTHR24413">
    <property type="entry name" value="SPECKLE-TYPE POZ PROTEIN"/>
    <property type="match status" value="1"/>
</dbReference>
<dbReference type="InterPro" id="IPR011333">
    <property type="entry name" value="SKP1/BTB/POZ_sf"/>
</dbReference>
<dbReference type="PROSITE" id="PS50097">
    <property type="entry name" value="BTB"/>
    <property type="match status" value="1"/>
</dbReference>
<protein>
    <submittedName>
        <fullName evidence="2">Speckle-type POZ protein</fullName>
    </submittedName>
</protein>
<evidence type="ECO:0000313" key="3">
    <source>
        <dbReference type="Proteomes" id="UP000499080"/>
    </source>
</evidence>
<reference evidence="2 3" key="1">
    <citation type="journal article" date="2019" name="Sci. Rep.">
        <title>Orb-weaving spider Araneus ventricosus genome elucidates the spidroin gene catalogue.</title>
        <authorList>
            <person name="Kono N."/>
            <person name="Nakamura H."/>
            <person name="Ohtoshi R."/>
            <person name="Moran D.A.P."/>
            <person name="Shinohara A."/>
            <person name="Yoshida Y."/>
            <person name="Fujiwara M."/>
            <person name="Mori M."/>
            <person name="Tomita M."/>
            <person name="Arakawa K."/>
        </authorList>
    </citation>
    <scope>NUCLEOTIDE SEQUENCE [LARGE SCALE GENOMIC DNA]</scope>
</reference>
<evidence type="ECO:0000259" key="1">
    <source>
        <dbReference type="PROSITE" id="PS50097"/>
    </source>
</evidence>
<dbReference type="AlphaFoldDB" id="A0A4Y2JEF3"/>
<dbReference type="CDD" id="cd18186">
    <property type="entry name" value="BTB_POZ_ZBTB_KLHL-like"/>
    <property type="match status" value="1"/>
</dbReference>
<dbReference type="OrthoDB" id="6410362at2759"/>
<name>A0A4Y2JEF3_ARAVE</name>
<dbReference type="EMBL" id="BGPR01003460">
    <property type="protein sequence ID" value="GBM88427.1"/>
    <property type="molecule type" value="Genomic_DNA"/>
</dbReference>
<dbReference type="Gene3D" id="3.30.710.10">
    <property type="entry name" value="Potassium Channel Kv1.1, Chain A"/>
    <property type="match status" value="1"/>
</dbReference>
<evidence type="ECO:0000313" key="2">
    <source>
        <dbReference type="EMBL" id="GBM88427.1"/>
    </source>
</evidence>
<gene>
    <name evidence="2" type="primary">SPOP_19</name>
    <name evidence="2" type="ORF">AVEN_93702_1</name>
</gene>
<dbReference type="Proteomes" id="UP000499080">
    <property type="component" value="Unassembled WGS sequence"/>
</dbReference>
<accession>A0A4Y2JEF3</accession>
<keyword evidence="3" id="KW-1185">Reference proteome</keyword>
<dbReference type="Pfam" id="PF00651">
    <property type="entry name" value="BTB"/>
    <property type="match status" value="1"/>
</dbReference>
<dbReference type="SMART" id="SM00225">
    <property type="entry name" value="BTB"/>
    <property type="match status" value="1"/>
</dbReference>
<dbReference type="InterPro" id="IPR000210">
    <property type="entry name" value="BTB/POZ_dom"/>
</dbReference>
<dbReference type="Gene3D" id="1.25.40.420">
    <property type="match status" value="1"/>
</dbReference>
<organism evidence="2 3">
    <name type="scientific">Araneus ventricosus</name>
    <name type="common">Orbweaver spider</name>
    <name type="synonym">Epeira ventricosa</name>
    <dbReference type="NCBI Taxonomy" id="182803"/>
    <lineage>
        <taxon>Eukaryota</taxon>
        <taxon>Metazoa</taxon>
        <taxon>Ecdysozoa</taxon>
        <taxon>Arthropoda</taxon>
        <taxon>Chelicerata</taxon>
        <taxon>Arachnida</taxon>
        <taxon>Araneae</taxon>
        <taxon>Araneomorphae</taxon>
        <taxon>Entelegynae</taxon>
        <taxon>Araneoidea</taxon>
        <taxon>Araneidae</taxon>
        <taxon>Araneus</taxon>
    </lineage>
</organism>
<sequence>MTTTPASFSEEECFNVYWKIKNFSYCCASNKSPEFRFSYEQYVLELSSNSAYIECYLRHSDWRSFNLTREISFLTYDGSPVESVSGDTGVKLRVLKNVIFGNGRKSFLPENTLTVRFRSPTKSERGKLFISSQIGVKRSCVLWTLKDISKGPCQETKSVEKSERFGNVALTIKSKPGIDSAEQFCIEVSQTGCGGWCCCFLKVSILDVDGRALNEVSDEFIFESCGGRQTWGFPSIIDKRKWLRYKNQLLSEDALSLKCYFAISSGKVTDETTVISYCENVASLLKEPEDFSLTYKETSDSRSVTELQTDLKSILDDGTLSDAVLQIGSEIIQAHKNILSARSPVFRAMFAKDMKETISGTVVIEDVDVETVRKLLLYMYTDSIYDDQWENVKKLYFAADKYEVLGLRRKCSSFFKTNLSVPNVCEALVLADMHHDGDLKTAAFDFISEHDSAVLALETWKELEKNNSSLALQVMCDIWGKKRICLNRLISEFF</sequence>